<name>A0A4U2YMC5_9ACTN</name>
<dbReference type="InterPro" id="IPR029068">
    <property type="entry name" value="Glyas_Bleomycin-R_OHBP_Dase"/>
</dbReference>
<accession>A0A4U2YMC5</accession>
<dbReference type="Gene3D" id="3.10.180.10">
    <property type="entry name" value="2,3-Dihydroxybiphenyl 1,2-Dioxygenase, domain 1"/>
    <property type="match status" value="2"/>
</dbReference>
<dbReference type="EMBL" id="SZPY01000002">
    <property type="protein sequence ID" value="TKI62406.1"/>
    <property type="molecule type" value="Genomic_DNA"/>
</dbReference>
<protein>
    <recommendedName>
        <fullName evidence="3">VOC family protein</fullName>
    </recommendedName>
</protein>
<gene>
    <name evidence="1" type="ORF">FC770_08420</name>
</gene>
<evidence type="ECO:0008006" key="3">
    <source>
        <dbReference type="Google" id="ProtNLM"/>
    </source>
</evidence>
<proteinExistence type="predicted"/>
<organism evidence="1 2">
    <name type="scientific">Nocardioides jishulii</name>
    <dbReference type="NCBI Taxonomy" id="2575440"/>
    <lineage>
        <taxon>Bacteria</taxon>
        <taxon>Bacillati</taxon>
        <taxon>Actinomycetota</taxon>
        <taxon>Actinomycetes</taxon>
        <taxon>Propionibacteriales</taxon>
        <taxon>Nocardioidaceae</taxon>
        <taxon>Nocardioides</taxon>
    </lineage>
</organism>
<comment type="caution">
    <text evidence="1">The sequence shown here is derived from an EMBL/GenBank/DDBJ whole genome shotgun (WGS) entry which is preliminary data.</text>
</comment>
<dbReference type="Proteomes" id="UP000307808">
    <property type="component" value="Unassembled WGS sequence"/>
</dbReference>
<evidence type="ECO:0000313" key="1">
    <source>
        <dbReference type="EMBL" id="TKI62406.1"/>
    </source>
</evidence>
<evidence type="ECO:0000313" key="2">
    <source>
        <dbReference type="Proteomes" id="UP000307808"/>
    </source>
</evidence>
<keyword evidence="2" id="KW-1185">Reference proteome</keyword>
<dbReference type="SUPFAM" id="SSF54593">
    <property type="entry name" value="Glyoxalase/Bleomycin resistance protein/Dihydroxybiphenyl dioxygenase"/>
    <property type="match status" value="2"/>
</dbReference>
<reference evidence="1 2" key="1">
    <citation type="submission" date="2019-04" db="EMBL/GenBank/DDBJ databases">
        <authorList>
            <person name="Dong K."/>
        </authorList>
    </citation>
    <scope>NUCLEOTIDE SEQUENCE [LARGE SCALE GENOMIC DNA]</scope>
    <source>
        <strain evidence="2">dk3543</strain>
    </source>
</reference>
<sequence length="243" mass="24763">MVAVNHVGVSVAELGVARDFWIHALGASDHGGFSWPVGTVPADESLALTGTAAEVALLRTETSFLELFAFASPVPGERAADAPGVTSLVWAVDDPASTMERVPAWGGSVLEPDLVASPEGVRLRLVDGSQGTGLVGVEVRVGDASGHLLAGVPGPVAVALRPGALGPTPVPVDLGVNHVCLDVDGIDEVRAGAADVAWHHPVTESSGGAAAVCYGTTDDGVLVELLESRTDQAFLARCRLTRG</sequence>
<dbReference type="AlphaFoldDB" id="A0A4U2YMC5"/>